<evidence type="ECO:0000313" key="2">
    <source>
        <dbReference type="Proteomes" id="UP001176940"/>
    </source>
</evidence>
<protein>
    <submittedName>
        <fullName evidence="1">Uncharacterized protein</fullName>
    </submittedName>
</protein>
<sequence>MIVLEIRTVVLHQVHCLLAGHPIRIQLDNATAVPYVSHLAGYDSDVAREKSIDYTTKIYAVSIREMEGTKPHQQIKEASVEERFRYQCNLPKSGDNFGVCEYFDPCSSLILMIMQFLRR</sequence>
<reference evidence="1" key="1">
    <citation type="submission" date="2023-07" db="EMBL/GenBank/DDBJ databases">
        <authorList>
            <person name="Stuckert A."/>
        </authorList>
    </citation>
    <scope>NUCLEOTIDE SEQUENCE</scope>
</reference>
<comment type="caution">
    <text evidence="1">The sequence shown here is derived from an EMBL/GenBank/DDBJ whole genome shotgun (WGS) entry which is preliminary data.</text>
</comment>
<accession>A0ABN9LHH2</accession>
<name>A0ABN9LHH2_9NEOB</name>
<organism evidence="1 2">
    <name type="scientific">Ranitomeya imitator</name>
    <name type="common">mimic poison frog</name>
    <dbReference type="NCBI Taxonomy" id="111125"/>
    <lineage>
        <taxon>Eukaryota</taxon>
        <taxon>Metazoa</taxon>
        <taxon>Chordata</taxon>
        <taxon>Craniata</taxon>
        <taxon>Vertebrata</taxon>
        <taxon>Euteleostomi</taxon>
        <taxon>Amphibia</taxon>
        <taxon>Batrachia</taxon>
        <taxon>Anura</taxon>
        <taxon>Neobatrachia</taxon>
        <taxon>Hyloidea</taxon>
        <taxon>Dendrobatidae</taxon>
        <taxon>Dendrobatinae</taxon>
        <taxon>Ranitomeya</taxon>
    </lineage>
</organism>
<dbReference type="EMBL" id="CAUEEQ010015463">
    <property type="protein sequence ID" value="CAJ0939188.1"/>
    <property type="molecule type" value="Genomic_DNA"/>
</dbReference>
<dbReference type="Proteomes" id="UP001176940">
    <property type="component" value="Unassembled WGS sequence"/>
</dbReference>
<gene>
    <name evidence="1" type="ORF">RIMI_LOCUS7965546</name>
</gene>
<proteinExistence type="predicted"/>
<keyword evidence="2" id="KW-1185">Reference proteome</keyword>
<evidence type="ECO:0000313" key="1">
    <source>
        <dbReference type="EMBL" id="CAJ0939188.1"/>
    </source>
</evidence>